<dbReference type="OrthoDB" id="274691at2759"/>
<dbReference type="Proteomes" id="UP000054558">
    <property type="component" value="Unassembled WGS sequence"/>
</dbReference>
<protein>
    <recommendedName>
        <fullName evidence="5">Aldose 1-epimerase</fullName>
        <ecNumber evidence="5">5.1.3.3</ecNumber>
    </recommendedName>
</protein>
<dbReference type="PANTHER" id="PTHR10091:SF0">
    <property type="entry name" value="GALACTOSE MUTAROTASE"/>
    <property type="match status" value="1"/>
</dbReference>
<name>A0A1Y1I368_KLENI</name>
<comment type="catalytic activity">
    <reaction evidence="5">
        <text>alpha-D-glucose = beta-D-glucose</text>
        <dbReference type="Rhea" id="RHEA:10264"/>
        <dbReference type="ChEBI" id="CHEBI:15903"/>
        <dbReference type="ChEBI" id="CHEBI:17925"/>
        <dbReference type="EC" id="5.1.3.3"/>
    </reaction>
</comment>
<proteinExistence type="inferred from homology"/>
<dbReference type="EMBL" id="DF237088">
    <property type="protein sequence ID" value="GAQ83197.1"/>
    <property type="molecule type" value="Genomic_DNA"/>
</dbReference>
<dbReference type="GO" id="GO:0006006">
    <property type="term" value="P:glucose metabolic process"/>
    <property type="evidence" value="ECO:0000318"/>
    <property type="project" value="GO_Central"/>
</dbReference>
<keyword evidence="3 5" id="KW-0413">Isomerase</keyword>
<evidence type="ECO:0000256" key="4">
    <source>
        <dbReference type="ARBA" id="ARBA00023277"/>
    </source>
</evidence>
<keyword evidence="9" id="KW-0472">Membrane</keyword>
<feature type="binding site" evidence="8">
    <location>
        <begin position="233"/>
        <end position="235"/>
    </location>
    <ligand>
        <name>beta-D-galactose</name>
        <dbReference type="ChEBI" id="CHEBI:27667"/>
    </ligand>
</feature>
<evidence type="ECO:0000256" key="8">
    <source>
        <dbReference type="PIRSR" id="PIRSR005096-3"/>
    </source>
</evidence>
<dbReference type="PANTHER" id="PTHR10091">
    <property type="entry name" value="ALDOSE-1-EPIMERASE"/>
    <property type="match status" value="1"/>
</dbReference>
<evidence type="ECO:0000256" key="9">
    <source>
        <dbReference type="SAM" id="Phobius"/>
    </source>
</evidence>
<keyword evidence="4 5" id="KW-0119">Carbohydrate metabolism</keyword>
<dbReference type="Gene3D" id="2.70.98.10">
    <property type="match status" value="1"/>
</dbReference>
<dbReference type="InterPro" id="IPR011013">
    <property type="entry name" value="Gal_mutarotase_sf_dom"/>
</dbReference>
<reference evidence="10 11" key="1">
    <citation type="journal article" date="2014" name="Nat. Commun.">
        <title>Klebsormidium flaccidum genome reveals primary factors for plant terrestrial adaptation.</title>
        <authorList>
            <person name="Hori K."/>
            <person name="Maruyama F."/>
            <person name="Fujisawa T."/>
            <person name="Togashi T."/>
            <person name="Yamamoto N."/>
            <person name="Seo M."/>
            <person name="Sato S."/>
            <person name="Yamada T."/>
            <person name="Mori H."/>
            <person name="Tajima N."/>
            <person name="Moriyama T."/>
            <person name="Ikeuchi M."/>
            <person name="Watanabe M."/>
            <person name="Wada H."/>
            <person name="Kobayashi K."/>
            <person name="Saito M."/>
            <person name="Masuda T."/>
            <person name="Sasaki-Sekimoto Y."/>
            <person name="Mashiguchi K."/>
            <person name="Awai K."/>
            <person name="Shimojima M."/>
            <person name="Masuda S."/>
            <person name="Iwai M."/>
            <person name="Nobusawa T."/>
            <person name="Narise T."/>
            <person name="Kondo S."/>
            <person name="Saito H."/>
            <person name="Sato R."/>
            <person name="Murakawa M."/>
            <person name="Ihara Y."/>
            <person name="Oshima-Yamada Y."/>
            <person name="Ohtaka K."/>
            <person name="Satoh M."/>
            <person name="Sonobe K."/>
            <person name="Ishii M."/>
            <person name="Ohtani R."/>
            <person name="Kanamori-Sato M."/>
            <person name="Honoki R."/>
            <person name="Miyazaki D."/>
            <person name="Mochizuki H."/>
            <person name="Umetsu J."/>
            <person name="Higashi K."/>
            <person name="Shibata D."/>
            <person name="Kamiya Y."/>
            <person name="Sato N."/>
            <person name="Nakamura Y."/>
            <person name="Tabata S."/>
            <person name="Ida S."/>
            <person name="Kurokawa K."/>
            <person name="Ohta H."/>
        </authorList>
    </citation>
    <scope>NUCLEOTIDE SEQUENCE [LARGE SCALE GENOMIC DNA]</scope>
    <source>
        <strain evidence="10 11">NIES-2285</strain>
    </source>
</reference>
<keyword evidence="11" id="KW-1185">Reference proteome</keyword>
<feature type="transmembrane region" description="Helical" evidence="9">
    <location>
        <begin position="12"/>
        <end position="32"/>
    </location>
</feature>
<dbReference type="InterPro" id="IPR014718">
    <property type="entry name" value="GH-type_carb-bd"/>
</dbReference>
<organism evidence="10 11">
    <name type="scientific">Klebsormidium nitens</name>
    <name type="common">Green alga</name>
    <name type="synonym">Ulothrix nitens</name>
    <dbReference type="NCBI Taxonomy" id="105231"/>
    <lineage>
        <taxon>Eukaryota</taxon>
        <taxon>Viridiplantae</taxon>
        <taxon>Streptophyta</taxon>
        <taxon>Klebsormidiophyceae</taxon>
        <taxon>Klebsormidiales</taxon>
        <taxon>Klebsormidiaceae</taxon>
        <taxon>Klebsormidium</taxon>
    </lineage>
</organism>
<dbReference type="NCBIfam" id="NF008277">
    <property type="entry name" value="PRK11055.1"/>
    <property type="match status" value="1"/>
</dbReference>
<evidence type="ECO:0000256" key="5">
    <source>
        <dbReference type="PIRNR" id="PIRNR005096"/>
    </source>
</evidence>
<evidence type="ECO:0000313" key="11">
    <source>
        <dbReference type="Proteomes" id="UP000054558"/>
    </source>
</evidence>
<dbReference type="AlphaFoldDB" id="A0A1Y1I368"/>
<evidence type="ECO:0000256" key="7">
    <source>
        <dbReference type="PIRSR" id="PIRSR005096-2"/>
    </source>
</evidence>
<dbReference type="GO" id="GO:0030246">
    <property type="term" value="F:carbohydrate binding"/>
    <property type="evidence" value="ECO:0007669"/>
    <property type="project" value="InterPro"/>
</dbReference>
<dbReference type="SUPFAM" id="SSF74650">
    <property type="entry name" value="Galactose mutarotase-like"/>
    <property type="match status" value="1"/>
</dbReference>
<evidence type="ECO:0000256" key="1">
    <source>
        <dbReference type="ARBA" id="ARBA00005028"/>
    </source>
</evidence>
<dbReference type="GO" id="GO:0033499">
    <property type="term" value="P:galactose catabolic process via UDP-galactose, Leloir pathway"/>
    <property type="evidence" value="ECO:0000318"/>
    <property type="project" value="GO_Central"/>
</dbReference>
<dbReference type="Pfam" id="PF01263">
    <property type="entry name" value="Aldose_epim"/>
    <property type="match status" value="1"/>
</dbReference>
<keyword evidence="9" id="KW-1133">Transmembrane helix</keyword>
<comment type="pathway">
    <text evidence="1 5">Carbohydrate metabolism; hexose metabolism.</text>
</comment>
<dbReference type="OMA" id="CTFIIDA"/>
<feature type="active site" description="Proton acceptor" evidence="6">
    <location>
        <position position="369"/>
    </location>
</feature>
<dbReference type="PIRSF" id="PIRSF005096">
    <property type="entry name" value="GALM"/>
    <property type="match status" value="1"/>
</dbReference>
<evidence type="ECO:0000313" key="10">
    <source>
        <dbReference type="EMBL" id="GAQ83197.1"/>
    </source>
</evidence>
<gene>
    <name evidence="10" type="ORF">KFL_001390140</name>
</gene>
<feature type="active site" description="Proton donor" evidence="6">
    <location>
        <position position="233"/>
    </location>
</feature>
<feature type="binding site" evidence="8">
    <location>
        <begin position="132"/>
        <end position="133"/>
    </location>
    <ligand>
        <name>beta-D-galactose</name>
        <dbReference type="ChEBI" id="CHEBI:27667"/>
    </ligand>
</feature>
<dbReference type="InterPro" id="IPR015443">
    <property type="entry name" value="Aldose_1-epimerase"/>
</dbReference>
<evidence type="ECO:0000256" key="6">
    <source>
        <dbReference type="PIRSR" id="PIRSR005096-1"/>
    </source>
</evidence>
<evidence type="ECO:0000256" key="2">
    <source>
        <dbReference type="ARBA" id="ARBA00006206"/>
    </source>
</evidence>
<accession>A0A1Y1I368</accession>
<evidence type="ECO:0000256" key="3">
    <source>
        <dbReference type="ARBA" id="ARBA00023235"/>
    </source>
</evidence>
<dbReference type="UniPathway" id="UPA00242"/>
<feature type="binding site" evidence="7">
    <location>
        <position position="303"/>
    </location>
    <ligand>
        <name>beta-D-galactose</name>
        <dbReference type="ChEBI" id="CHEBI:27667"/>
    </ligand>
</feature>
<dbReference type="InterPro" id="IPR008183">
    <property type="entry name" value="Aldose_1/G6P_1-epimerase"/>
</dbReference>
<sequence length="403" mass="43088">MGRRAARLARSQAAAVPIAAWLVCFASIAFLIRGLYPLTVDPAVLASRAAVAGRMLVSVTPFDEDHPEVQLYKLRHGPYEVDVINFGAIIVKFVVPDKSGAVADVVLGFSELKPYLDGVAPYFGAVVGRVANRIANAQFKLDGKTYQLAANNVPNALHGGVKGFDKVLWKGEVAESADGPSVKLTYHSKDGEEGFPGDLDVSVTYTLAEGGAFRTEMEAIARDKATPVSLAQHTYWNLAGHDTGDILGHSVKINAARFTPVDDNLIPTGELKPVAGTPFDFLDFHAIGERIASVPAAPPGGYDHNYVLESGSGGELTHAVSVKEPVSGRKVDLFTSAPGVQFYTGNFLDGSFPAKGGARYQKHAAFCLETQGFPNAINQPSFPPIVLRPGEVYKHVMVHKFST</sequence>
<dbReference type="InterPro" id="IPR047215">
    <property type="entry name" value="Galactose_mutarotase-like"/>
</dbReference>
<dbReference type="EC" id="5.1.3.3" evidence="5"/>
<dbReference type="CDD" id="cd09019">
    <property type="entry name" value="galactose_mutarotase_like"/>
    <property type="match status" value="1"/>
</dbReference>
<dbReference type="GO" id="GO:0004034">
    <property type="term" value="F:aldose 1-epimerase activity"/>
    <property type="evidence" value="ECO:0000318"/>
    <property type="project" value="GO_Central"/>
</dbReference>
<comment type="similarity">
    <text evidence="2 5">Belongs to the aldose epimerase family.</text>
</comment>
<keyword evidence="9" id="KW-0812">Transmembrane</keyword>
<dbReference type="STRING" id="105231.A0A1Y1I368"/>